<organism evidence="1 2">
    <name type="scientific">Cellvibrio japonicus (strain Ueda107)</name>
    <name type="common">Pseudomonas fluorescens subsp. cellulosa</name>
    <dbReference type="NCBI Taxonomy" id="498211"/>
    <lineage>
        <taxon>Bacteria</taxon>
        <taxon>Pseudomonadati</taxon>
        <taxon>Pseudomonadota</taxon>
        <taxon>Gammaproteobacteria</taxon>
        <taxon>Cellvibrionales</taxon>
        <taxon>Cellvibrionaceae</taxon>
        <taxon>Cellvibrio</taxon>
    </lineage>
</organism>
<dbReference type="HOGENOM" id="CLU_3059814_0_0_6"/>
<dbReference type="KEGG" id="cja:CJA_0222"/>
<sequence>MLTGYTPLCRPMFFITQNWAAIIPSMQCPTFVNLFKVGRRLFLAMQLWVAESG</sequence>
<dbReference type="EMBL" id="CP000934">
    <property type="protein sequence ID" value="ACE82835.1"/>
    <property type="molecule type" value="Genomic_DNA"/>
</dbReference>
<gene>
    <name evidence="1" type="ordered locus">CJA_0222</name>
</gene>
<evidence type="ECO:0000313" key="1">
    <source>
        <dbReference type="EMBL" id="ACE82835.1"/>
    </source>
</evidence>
<keyword evidence="2" id="KW-1185">Reference proteome</keyword>
<protein>
    <submittedName>
        <fullName evidence="1">Uncharacterized protein</fullName>
    </submittedName>
</protein>
<name>B3PGG7_CELJU</name>
<accession>B3PGG7</accession>
<proteinExistence type="predicted"/>
<evidence type="ECO:0000313" key="2">
    <source>
        <dbReference type="Proteomes" id="UP000001036"/>
    </source>
</evidence>
<dbReference type="STRING" id="498211.CJA_0222"/>
<dbReference type="Proteomes" id="UP000001036">
    <property type="component" value="Chromosome"/>
</dbReference>
<dbReference type="AlphaFoldDB" id="B3PGG7"/>
<reference evidence="1 2" key="1">
    <citation type="journal article" date="2008" name="J. Bacteriol.">
        <title>Insights into plant cell wall degradation from the genome sequence of the soil bacterium Cellvibrio japonicus.</title>
        <authorList>
            <person name="Deboy R.T."/>
            <person name="Mongodin E.F."/>
            <person name="Fouts D.E."/>
            <person name="Tailford L.E."/>
            <person name="Khouri H."/>
            <person name="Emerson J.B."/>
            <person name="Mohamoud Y."/>
            <person name="Watkins K."/>
            <person name="Henrissat B."/>
            <person name="Gilbert H.J."/>
            <person name="Nelson K.E."/>
        </authorList>
    </citation>
    <scope>NUCLEOTIDE SEQUENCE [LARGE SCALE GENOMIC DNA]</scope>
    <source>
        <strain evidence="1 2">Ueda107</strain>
    </source>
</reference>